<evidence type="ECO:0000313" key="9">
    <source>
        <dbReference type="Proteomes" id="UP000273405"/>
    </source>
</evidence>
<reference evidence="9" key="1">
    <citation type="submission" date="2018-09" db="EMBL/GenBank/DDBJ databases">
        <authorList>
            <person name="Livingstone P.G."/>
            <person name="Whitworth D.E."/>
        </authorList>
    </citation>
    <scope>NUCLEOTIDE SEQUENCE [LARGE SCALE GENOMIC DNA]</scope>
    <source>
        <strain evidence="9">CA040B</strain>
    </source>
</reference>
<gene>
    <name evidence="8" type="ORF">D7X12_17735</name>
</gene>
<dbReference type="InterPro" id="IPR025944">
    <property type="entry name" value="Sigma_54_int_dom_CS"/>
</dbReference>
<evidence type="ECO:0000256" key="6">
    <source>
        <dbReference type="SAM" id="MobiDB-lite"/>
    </source>
</evidence>
<dbReference type="Pfam" id="PF00158">
    <property type="entry name" value="Sigma54_activat"/>
    <property type="match status" value="1"/>
</dbReference>
<dbReference type="SUPFAM" id="SSF52540">
    <property type="entry name" value="P-loop containing nucleoside triphosphate hydrolases"/>
    <property type="match status" value="1"/>
</dbReference>
<dbReference type="PANTHER" id="PTHR32071:SF117">
    <property type="entry name" value="PTS-DEPENDENT DIHYDROXYACETONE KINASE OPERON REGULATORY PROTEIN-RELATED"/>
    <property type="match status" value="1"/>
</dbReference>
<dbReference type="GO" id="GO:0003677">
    <property type="term" value="F:DNA binding"/>
    <property type="evidence" value="ECO:0007669"/>
    <property type="project" value="UniProtKB-KW"/>
</dbReference>
<dbReference type="Gene3D" id="3.40.50.300">
    <property type="entry name" value="P-loop containing nucleotide triphosphate hydrolases"/>
    <property type="match status" value="1"/>
</dbReference>
<keyword evidence="1" id="KW-0547">Nucleotide-binding</keyword>
<dbReference type="GO" id="GO:0005524">
    <property type="term" value="F:ATP binding"/>
    <property type="evidence" value="ECO:0007669"/>
    <property type="project" value="UniProtKB-KW"/>
</dbReference>
<evidence type="ECO:0000256" key="3">
    <source>
        <dbReference type="ARBA" id="ARBA00023015"/>
    </source>
</evidence>
<evidence type="ECO:0000256" key="5">
    <source>
        <dbReference type="ARBA" id="ARBA00023163"/>
    </source>
</evidence>
<dbReference type="InterPro" id="IPR025943">
    <property type="entry name" value="Sigma_54_int_dom_ATP-bd_2"/>
</dbReference>
<keyword evidence="4" id="KW-0238">DNA-binding</keyword>
<dbReference type="FunFam" id="3.40.50.300:FF:000006">
    <property type="entry name" value="DNA-binding transcriptional regulator NtrC"/>
    <property type="match status" value="1"/>
</dbReference>
<dbReference type="Proteomes" id="UP000273405">
    <property type="component" value="Unassembled WGS sequence"/>
</dbReference>
<organism evidence="8 9">
    <name type="scientific">Corallococcus sicarius</name>
    <dbReference type="NCBI Taxonomy" id="2316726"/>
    <lineage>
        <taxon>Bacteria</taxon>
        <taxon>Pseudomonadati</taxon>
        <taxon>Myxococcota</taxon>
        <taxon>Myxococcia</taxon>
        <taxon>Myxococcales</taxon>
        <taxon>Cystobacterineae</taxon>
        <taxon>Myxococcaceae</taxon>
        <taxon>Corallococcus</taxon>
    </lineage>
</organism>
<comment type="caution">
    <text evidence="8">The sequence shown here is derived from an EMBL/GenBank/DDBJ whole genome shotgun (WGS) entry which is preliminary data.</text>
</comment>
<dbReference type="PROSITE" id="PS00688">
    <property type="entry name" value="SIGMA54_INTERACT_3"/>
    <property type="match status" value="1"/>
</dbReference>
<keyword evidence="5" id="KW-0804">Transcription</keyword>
<accession>A0A3A8NNX5</accession>
<dbReference type="PROSITE" id="PS00675">
    <property type="entry name" value="SIGMA54_INTERACT_1"/>
    <property type="match status" value="1"/>
</dbReference>
<name>A0A3A8NNX5_9BACT</name>
<dbReference type="InterPro" id="IPR058031">
    <property type="entry name" value="AAA_lid_NorR"/>
</dbReference>
<proteinExistence type="predicted"/>
<evidence type="ECO:0000259" key="7">
    <source>
        <dbReference type="PROSITE" id="PS50045"/>
    </source>
</evidence>
<dbReference type="CDD" id="cd00009">
    <property type="entry name" value="AAA"/>
    <property type="match status" value="1"/>
</dbReference>
<dbReference type="InterPro" id="IPR025662">
    <property type="entry name" value="Sigma_54_int_dom_ATP-bd_1"/>
</dbReference>
<evidence type="ECO:0000313" key="8">
    <source>
        <dbReference type="EMBL" id="RKH41682.1"/>
    </source>
</evidence>
<evidence type="ECO:0000256" key="4">
    <source>
        <dbReference type="ARBA" id="ARBA00023125"/>
    </source>
</evidence>
<dbReference type="EMBL" id="RAWG01000102">
    <property type="protein sequence ID" value="RKH41682.1"/>
    <property type="molecule type" value="Genomic_DNA"/>
</dbReference>
<dbReference type="InterPro" id="IPR027417">
    <property type="entry name" value="P-loop_NTPase"/>
</dbReference>
<evidence type="ECO:0000256" key="1">
    <source>
        <dbReference type="ARBA" id="ARBA00022741"/>
    </source>
</evidence>
<keyword evidence="2" id="KW-0067">ATP-binding</keyword>
<dbReference type="PANTHER" id="PTHR32071">
    <property type="entry name" value="TRANSCRIPTIONAL REGULATORY PROTEIN"/>
    <property type="match status" value="1"/>
</dbReference>
<keyword evidence="3" id="KW-0805">Transcription regulation</keyword>
<protein>
    <submittedName>
        <fullName evidence="8">Sigma-54-dependent Fis family transcriptional regulator</fullName>
    </submittedName>
</protein>
<evidence type="ECO:0000256" key="2">
    <source>
        <dbReference type="ARBA" id="ARBA00022840"/>
    </source>
</evidence>
<dbReference type="InterPro" id="IPR003593">
    <property type="entry name" value="AAA+_ATPase"/>
</dbReference>
<dbReference type="PROSITE" id="PS50045">
    <property type="entry name" value="SIGMA54_INTERACT_4"/>
    <property type="match status" value="1"/>
</dbReference>
<dbReference type="SMART" id="SM00382">
    <property type="entry name" value="AAA"/>
    <property type="match status" value="1"/>
</dbReference>
<dbReference type="Gene3D" id="1.10.8.60">
    <property type="match status" value="1"/>
</dbReference>
<dbReference type="InterPro" id="IPR002078">
    <property type="entry name" value="Sigma_54_int"/>
</dbReference>
<dbReference type="AlphaFoldDB" id="A0A3A8NNX5"/>
<dbReference type="RefSeq" id="WP_120626454.1">
    <property type="nucleotide sequence ID" value="NZ_RAWG01000102.1"/>
</dbReference>
<keyword evidence="9" id="KW-1185">Reference proteome</keyword>
<dbReference type="OrthoDB" id="9761705at2"/>
<feature type="region of interest" description="Disordered" evidence="6">
    <location>
        <begin position="1"/>
        <end position="24"/>
    </location>
</feature>
<sequence>MPHDPLADVSTAAMQERGGPRRSPRVVPALTVVSHPVPRRVGTRLLMDAVAAGRSVALSRNGPDFVAPGGSLGLPLADPFISRKPLEFSPAGDGGVRLVVPEDGTHVAVAGVPLHGAHDFGAPALAEGVALELAGRVVVLLHAVELDGEGAADTLGMVGESVGLRRLRRHIERVADLDVSVLIRGETGTGKELVAQAIHQRSTRREGRFLSVNLGAIPKELAASELFGAHKGAYSGATKDREGFFRAAHGGTLFLDEVGEAPPEVQVMLLRVLETGELYPVGASSPVTVDVRLIAATDAHLEEQIRDGRFKAPLLHRLAGYDLRVPPLRERREDIGRLFFHFAREELAALGEAGRLDTEDPHAEPWLPVSLASLLVRAAWPGNIRQLRNLARQLVIGSRGQARLQLDSQLDEALGAPPDAVAPVAAAAVKAPVPDAREPGVARRKPSQVTEAELLAALRASAWDLKAAADALGIPRPSVYDLIDKSPNLRTAGDLGADEITRSFEACGGDLDAMVRALEVSKRALGRRLKELGLVAKGT</sequence>
<dbReference type="PROSITE" id="PS00676">
    <property type="entry name" value="SIGMA54_INTERACT_2"/>
    <property type="match status" value="1"/>
</dbReference>
<dbReference type="GO" id="GO:0006355">
    <property type="term" value="P:regulation of DNA-templated transcription"/>
    <property type="evidence" value="ECO:0007669"/>
    <property type="project" value="InterPro"/>
</dbReference>
<dbReference type="Pfam" id="PF25601">
    <property type="entry name" value="AAA_lid_14"/>
    <property type="match status" value="1"/>
</dbReference>
<feature type="domain" description="Sigma-54 factor interaction" evidence="7">
    <location>
        <begin position="157"/>
        <end position="396"/>
    </location>
</feature>